<protein>
    <submittedName>
        <fullName evidence="1">Uncharacterized protein</fullName>
    </submittedName>
</protein>
<keyword evidence="2" id="KW-1185">Reference proteome</keyword>
<evidence type="ECO:0000313" key="2">
    <source>
        <dbReference type="Proteomes" id="UP000067738"/>
    </source>
</evidence>
<dbReference type="EMBL" id="CP011266">
    <property type="protein sequence ID" value="ALT69032.1"/>
    <property type="molecule type" value="Genomic_DNA"/>
</dbReference>
<evidence type="ECO:0000313" key="1">
    <source>
        <dbReference type="EMBL" id="ALT69032.1"/>
    </source>
</evidence>
<dbReference type="Proteomes" id="UP000067738">
    <property type="component" value="Chromosome"/>
</dbReference>
<dbReference type="AlphaFoldDB" id="A0A0U3E9M0"/>
<reference evidence="1 2" key="1">
    <citation type="submission" date="2015-04" db="EMBL/GenBank/DDBJ databases">
        <title>The complete genome sequence of the rumen methanogen Methanobrevibacter millerae SM9.</title>
        <authorList>
            <person name="Leahy S.C."/>
            <person name="Kelly W.J."/>
            <person name="Pacheco D.M."/>
            <person name="Li D."/>
            <person name="Altermann E."/>
            <person name="Attwood G.T."/>
        </authorList>
    </citation>
    <scope>NUCLEOTIDE SEQUENCE [LARGE SCALE GENOMIC DNA]</scope>
    <source>
        <strain evidence="1 2">SM9</strain>
    </source>
</reference>
<sequence length="43" mass="5231">MITTNYVIYLNKDINKFLKNIIKELHLLKISKQKKLKESNWII</sequence>
<dbReference type="PATRIC" id="fig|230361.4.peg.1294"/>
<accession>A0A0U3E9M0</accession>
<dbReference type="KEGG" id="mmil:sm9_1251"/>
<gene>
    <name evidence="1" type="ORF">sm9_1251</name>
</gene>
<proteinExistence type="predicted"/>
<organism evidence="1 2">
    <name type="scientific">Methanobrevibacter millerae</name>
    <dbReference type="NCBI Taxonomy" id="230361"/>
    <lineage>
        <taxon>Archaea</taxon>
        <taxon>Methanobacteriati</taxon>
        <taxon>Methanobacteriota</taxon>
        <taxon>Methanomada group</taxon>
        <taxon>Methanobacteria</taxon>
        <taxon>Methanobacteriales</taxon>
        <taxon>Methanobacteriaceae</taxon>
        <taxon>Methanobrevibacter</taxon>
    </lineage>
</organism>
<name>A0A0U3E9M0_9EURY</name>